<dbReference type="Proteomes" id="UP000000591">
    <property type="component" value="Chromosome IV"/>
</dbReference>
<dbReference type="SUPFAM" id="SSF56112">
    <property type="entry name" value="Protein kinase-like (PK-like)"/>
    <property type="match status" value="1"/>
</dbReference>
<dbReference type="InterPro" id="IPR000719">
    <property type="entry name" value="Prot_kinase_dom"/>
</dbReference>
<dbReference type="CDD" id="cd13994">
    <property type="entry name" value="STKc_HAL4_like"/>
    <property type="match status" value="1"/>
</dbReference>
<dbReference type="STRING" id="284811.Q759G3"/>
<dbReference type="KEGG" id="ago:AGOS_ADR313W"/>
<dbReference type="InterPro" id="IPR017441">
    <property type="entry name" value="Protein_kinase_ATP_BS"/>
</dbReference>
<feature type="compositionally biased region" description="Polar residues" evidence="10">
    <location>
        <begin position="90"/>
        <end position="100"/>
    </location>
</feature>
<dbReference type="InterPro" id="IPR008271">
    <property type="entry name" value="Ser/Thr_kinase_AS"/>
</dbReference>
<dbReference type="Pfam" id="PF00069">
    <property type="entry name" value="Pkinase"/>
    <property type="match status" value="1"/>
</dbReference>
<dbReference type="Gene3D" id="1.10.510.10">
    <property type="entry name" value="Transferase(Phosphotransferase) domain 1"/>
    <property type="match status" value="1"/>
</dbReference>
<evidence type="ECO:0000256" key="1">
    <source>
        <dbReference type="ARBA" id="ARBA00012513"/>
    </source>
</evidence>
<organism evidence="12 13">
    <name type="scientific">Eremothecium gossypii (strain ATCC 10895 / CBS 109.51 / FGSC 9923 / NRRL Y-1056)</name>
    <name type="common">Yeast</name>
    <name type="synonym">Ashbya gossypii</name>
    <dbReference type="NCBI Taxonomy" id="284811"/>
    <lineage>
        <taxon>Eukaryota</taxon>
        <taxon>Fungi</taxon>
        <taxon>Dikarya</taxon>
        <taxon>Ascomycota</taxon>
        <taxon>Saccharomycotina</taxon>
        <taxon>Saccharomycetes</taxon>
        <taxon>Saccharomycetales</taxon>
        <taxon>Saccharomycetaceae</taxon>
        <taxon>Eremothecium</taxon>
    </lineage>
</organism>
<feature type="region of interest" description="Disordered" evidence="10">
    <location>
        <begin position="186"/>
        <end position="206"/>
    </location>
</feature>
<dbReference type="PROSITE" id="PS00107">
    <property type="entry name" value="PROTEIN_KINASE_ATP"/>
    <property type="match status" value="1"/>
</dbReference>
<feature type="compositionally biased region" description="Polar residues" evidence="10">
    <location>
        <begin position="107"/>
        <end position="118"/>
    </location>
</feature>
<keyword evidence="2" id="KW-0723">Serine/threonine-protein kinase</keyword>
<feature type="binding site" evidence="9">
    <location>
        <position position="292"/>
    </location>
    <ligand>
        <name>ATP</name>
        <dbReference type="ChEBI" id="CHEBI:30616"/>
    </ligand>
</feature>
<reference evidence="12 13" key="1">
    <citation type="journal article" date="2004" name="Science">
        <title>The Ashbya gossypii genome as a tool for mapping the ancient Saccharomyces cerevisiae genome.</title>
        <authorList>
            <person name="Dietrich F.S."/>
            <person name="Voegeli S."/>
            <person name="Brachat S."/>
            <person name="Lerch A."/>
            <person name="Gates K."/>
            <person name="Steiner S."/>
            <person name="Mohr C."/>
            <person name="Pohlmann R."/>
            <person name="Luedi P."/>
            <person name="Choi S."/>
            <person name="Wing R.A."/>
            <person name="Flavier A."/>
            <person name="Gaffney T.D."/>
            <person name="Philippsen P."/>
        </authorList>
    </citation>
    <scope>NUCLEOTIDE SEQUENCE [LARGE SCALE GENOMIC DNA]</scope>
    <source>
        <strain evidence="13">ATCC 10895 / CBS 109.51 / FGSC 9923 / NRRL Y-1056</strain>
    </source>
</reference>
<comment type="catalytic activity">
    <reaction evidence="8">
        <text>L-seryl-[protein] + ATP = O-phospho-L-seryl-[protein] + ADP + H(+)</text>
        <dbReference type="Rhea" id="RHEA:17989"/>
        <dbReference type="Rhea" id="RHEA-COMP:9863"/>
        <dbReference type="Rhea" id="RHEA-COMP:11604"/>
        <dbReference type="ChEBI" id="CHEBI:15378"/>
        <dbReference type="ChEBI" id="CHEBI:29999"/>
        <dbReference type="ChEBI" id="CHEBI:30616"/>
        <dbReference type="ChEBI" id="CHEBI:83421"/>
        <dbReference type="ChEBI" id="CHEBI:456216"/>
        <dbReference type="EC" id="2.7.11.1"/>
    </reaction>
</comment>
<reference evidence="13" key="2">
    <citation type="journal article" date="2013" name="G3 (Bethesda)">
        <title>Genomes of Ashbya fungi isolated from insects reveal four mating-type loci, numerous translocations, lack of transposons, and distinct gene duplications.</title>
        <authorList>
            <person name="Dietrich F.S."/>
            <person name="Voegeli S."/>
            <person name="Kuo S."/>
            <person name="Philippsen P."/>
        </authorList>
    </citation>
    <scope>GENOME REANNOTATION</scope>
    <source>
        <strain evidence="13">ATCC 10895 / CBS 109.51 / FGSC 9923 / NRRL Y-1056</strain>
    </source>
</reference>
<dbReference type="GO" id="GO:0005524">
    <property type="term" value="F:ATP binding"/>
    <property type="evidence" value="ECO:0007669"/>
    <property type="project" value="UniProtKB-UniRule"/>
</dbReference>
<dbReference type="InterPro" id="IPR011009">
    <property type="entry name" value="Kinase-like_dom_sf"/>
</dbReference>
<dbReference type="RefSeq" id="NP_984409.2">
    <property type="nucleotide sequence ID" value="NM_209762.2"/>
</dbReference>
<evidence type="ECO:0000259" key="11">
    <source>
        <dbReference type="PROSITE" id="PS50011"/>
    </source>
</evidence>
<feature type="compositionally biased region" description="Low complexity" evidence="10">
    <location>
        <begin position="17"/>
        <end position="34"/>
    </location>
</feature>
<accession>Q759G3</accession>
<dbReference type="GO" id="GO:0071944">
    <property type="term" value="C:cell periphery"/>
    <property type="evidence" value="ECO:0007669"/>
    <property type="project" value="EnsemblFungi"/>
</dbReference>
<keyword evidence="13" id="KW-1185">Reference proteome</keyword>
<dbReference type="FunCoup" id="Q759G3">
    <property type="interactions" value="236"/>
</dbReference>
<evidence type="ECO:0000256" key="4">
    <source>
        <dbReference type="ARBA" id="ARBA00022741"/>
    </source>
</evidence>
<dbReference type="GO" id="GO:0005935">
    <property type="term" value="C:cellular bud neck"/>
    <property type="evidence" value="ECO:0007669"/>
    <property type="project" value="EnsemblFungi"/>
</dbReference>
<proteinExistence type="predicted"/>
<evidence type="ECO:0000256" key="7">
    <source>
        <dbReference type="ARBA" id="ARBA00047899"/>
    </source>
</evidence>
<name>Q759G3_EREGS</name>
<dbReference type="GO" id="GO:0004674">
    <property type="term" value="F:protein serine/threonine kinase activity"/>
    <property type="evidence" value="ECO:0000318"/>
    <property type="project" value="GO_Central"/>
</dbReference>
<sequence>MPETISTQQSHGSVADSTSIRSTKSNSSFFNAAKSKSKLNLSRLFRGSGGASGHPQHSSGRGQSGLGQQTGSTHVGGTDKLQLDTLLSPRPSNWSSQSGAQDGLPNFPSSPSLSTMTSRGVHGIPMFGDAKKGEVQLLYNPGDQEAQHKLEKSPGAYSATTLDTSPHPNQHLTQYLQSQIESIRDKEAQRHQLTPPPAKEPSQIKKSLRLKRFLKFPSSSKQEDKTPPPQQTVIPATAVITDRETIQMTLYGSDDAHALIKKFGIPGKVLGEGVSGSVSVIKSTDGQLFAVKRFRPRAPRETLKEYSRKVTSEFCTGSTLRHQNIIETLDMLQEGELFLVVMEYCPYDFFNLVMSNQMTKHEVWCYFKQICRGVDYLHSQGLAHRDLKLDNCVVTADGILKLIDFGSAIIFRYNFNSKLEPAKGIVGSDPYLAPELLTQLYYDPSAADVWSIAVMFYCMSLRRFPWKKPSEDVPSFKLFCQKPDDENDHSKGPYRLLKLLPRATRLLISRMLELDPKKRASITEIIQDPWFLSIEACDKDLLAVHPPDTHTHHLVTEEELRILNAEQKDKVSEKEKAS</sequence>
<dbReference type="SMART" id="SM00220">
    <property type="entry name" value="S_TKc"/>
    <property type="match status" value="1"/>
</dbReference>
<evidence type="ECO:0000256" key="9">
    <source>
        <dbReference type="PROSITE-ProRule" id="PRU10141"/>
    </source>
</evidence>
<feature type="domain" description="Protein kinase" evidence="11">
    <location>
        <begin position="264"/>
        <end position="531"/>
    </location>
</feature>
<dbReference type="HOGENOM" id="CLU_000288_82_3_1"/>
<evidence type="ECO:0000256" key="10">
    <source>
        <dbReference type="SAM" id="MobiDB-lite"/>
    </source>
</evidence>
<gene>
    <name evidence="12" type="ORF">AGOS_ADR313W</name>
</gene>
<comment type="catalytic activity">
    <reaction evidence="7">
        <text>L-threonyl-[protein] + ATP = O-phospho-L-threonyl-[protein] + ADP + H(+)</text>
        <dbReference type="Rhea" id="RHEA:46608"/>
        <dbReference type="Rhea" id="RHEA-COMP:11060"/>
        <dbReference type="Rhea" id="RHEA-COMP:11605"/>
        <dbReference type="ChEBI" id="CHEBI:15378"/>
        <dbReference type="ChEBI" id="CHEBI:30013"/>
        <dbReference type="ChEBI" id="CHEBI:30616"/>
        <dbReference type="ChEBI" id="CHEBI:61977"/>
        <dbReference type="ChEBI" id="CHEBI:456216"/>
        <dbReference type="EC" id="2.7.11.1"/>
    </reaction>
</comment>
<dbReference type="FunFam" id="1.10.510.10:FF:000955">
    <property type="entry name" value="YDL025C-like protein"/>
    <property type="match status" value="1"/>
</dbReference>
<keyword evidence="3" id="KW-0808">Transferase</keyword>
<evidence type="ECO:0000256" key="3">
    <source>
        <dbReference type="ARBA" id="ARBA00022679"/>
    </source>
</evidence>
<feature type="compositionally biased region" description="Low complexity" evidence="10">
    <location>
        <begin position="56"/>
        <end position="72"/>
    </location>
</feature>
<evidence type="ECO:0000256" key="8">
    <source>
        <dbReference type="ARBA" id="ARBA00048679"/>
    </source>
</evidence>
<evidence type="ECO:0000313" key="12">
    <source>
        <dbReference type="EMBL" id="AAS52233.2"/>
    </source>
</evidence>
<dbReference type="PANTHER" id="PTHR24343">
    <property type="entry name" value="SERINE/THREONINE KINASE"/>
    <property type="match status" value="1"/>
</dbReference>
<feature type="region of interest" description="Disordered" evidence="10">
    <location>
        <begin position="1"/>
        <end position="127"/>
    </location>
</feature>
<keyword evidence="6 9" id="KW-0067">ATP-binding</keyword>
<evidence type="ECO:0000313" key="13">
    <source>
        <dbReference type="Proteomes" id="UP000000591"/>
    </source>
</evidence>
<dbReference type="GeneID" id="4620575"/>
<dbReference type="PROSITE" id="PS50011">
    <property type="entry name" value="PROTEIN_KINASE_DOM"/>
    <property type="match status" value="1"/>
</dbReference>
<dbReference type="AlphaFoldDB" id="Q759G3"/>
<dbReference type="EC" id="2.7.11.1" evidence="1"/>
<keyword evidence="5" id="KW-0418">Kinase</keyword>
<dbReference type="InParanoid" id="Q759G3"/>
<dbReference type="PROSITE" id="PS00108">
    <property type="entry name" value="PROTEIN_KINASE_ST"/>
    <property type="match status" value="1"/>
</dbReference>
<evidence type="ECO:0000256" key="6">
    <source>
        <dbReference type="ARBA" id="ARBA00022840"/>
    </source>
</evidence>
<evidence type="ECO:0000256" key="2">
    <source>
        <dbReference type="ARBA" id="ARBA00022527"/>
    </source>
</evidence>
<dbReference type="OrthoDB" id="6513151at2759"/>
<dbReference type="eggNOG" id="KOG0590">
    <property type="taxonomic scope" value="Eukaryota"/>
</dbReference>
<evidence type="ECO:0000256" key="5">
    <source>
        <dbReference type="ARBA" id="ARBA00022777"/>
    </source>
</evidence>
<dbReference type="PANTHER" id="PTHR24343:SF515">
    <property type="entry name" value="SERINE_THREONINE-PROTEIN KINASE RTK1-RELATED"/>
    <property type="match status" value="1"/>
</dbReference>
<keyword evidence="4 9" id="KW-0547">Nucleotide-binding</keyword>
<dbReference type="EMBL" id="AE016817">
    <property type="protein sequence ID" value="AAS52233.2"/>
    <property type="molecule type" value="Genomic_DNA"/>
</dbReference>
<dbReference type="OMA" id="EIACYFK"/>
<protein>
    <recommendedName>
        <fullName evidence="1">non-specific serine/threonine protein kinase</fullName>
        <ecNumber evidence="1">2.7.11.1</ecNumber>
    </recommendedName>
</protein>
<feature type="compositionally biased region" description="Polar residues" evidence="10">
    <location>
        <begin position="1"/>
        <end position="16"/>
    </location>
</feature>